<proteinExistence type="predicted"/>
<dbReference type="PANTHER" id="PTHR23046">
    <property type="entry name" value="PHOSPHORIBOSYLAMINOIMIDAZOLE CARBOXYLASE CATALYTIC SUBUNIT"/>
    <property type="match status" value="1"/>
</dbReference>
<feature type="domain" description="PurE" evidence="2">
    <location>
        <begin position="2"/>
        <end position="72"/>
    </location>
</feature>
<name>A0A1Y2JYR3_9PROT</name>
<evidence type="ECO:0000313" key="4">
    <source>
        <dbReference type="Proteomes" id="UP000194003"/>
    </source>
</evidence>
<organism evidence="3 4">
    <name type="scientific">Magnetofaba australis IT-1</name>
    <dbReference type="NCBI Taxonomy" id="1434232"/>
    <lineage>
        <taxon>Bacteria</taxon>
        <taxon>Pseudomonadati</taxon>
        <taxon>Pseudomonadota</taxon>
        <taxon>Magnetococcia</taxon>
        <taxon>Magnetococcales</taxon>
        <taxon>Magnetococcaceae</taxon>
        <taxon>Magnetofaba</taxon>
    </lineage>
</organism>
<dbReference type="Proteomes" id="UP000194003">
    <property type="component" value="Unassembled WGS sequence"/>
</dbReference>
<reference evidence="3 4" key="1">
    <citation type="journal article" date="2016" name="BMC Genomics">
        <title>Combined genomic and structural analyses of a cultured magnetotactic bacterium reveals its niche adaptation to a dynamic environment.</title>
        <authorList>
            <person name="Araujo A.C."/>
            <person name="Morillo V."/>
            <person name="Cypriano J."/>
            <person name="Teixeira L.C."/>
            <person name="Leao P."/>
            <person name="Lyra S."/>
            <person name="Almeida L.G."/>
            <person name="Bazylinski D.A."/>
            <person name="Vasconcellos A.T."/>
            <person name="Abreu F."/>
            <person name="Lins U."/>
        </authorList>
    </citation>
    <scope>NUCLEOTIDE SEQUENCE [LARGE SCALE GENOMIC DNA]</scope>
    <source>
        <strain evidence="3 4">IT-1</strain>
    </source>
</reference>
<sequence length="86" mass="8941">MIGVPLSATDLKGMDALLSTVQMPGGIPVASMAIGKAGAKNAGIFAAQILALADEDLAARMVESRREMVAAVEAKDRALQKKMDEL</sequence>
<evidence type="ECO:0000256" key="1">
    <source>
        <dbReference type="ARBA" id="ARBA00022755"/>
    </source>
</evidence>
<dbReference type="InterPro" id="IPR000031">
    <property type="entry name" value="PurE_dom"/>
</dbReference>
<accession>A0A1Y2JYR3</accession>
<dbReference type="AlphaFoldDB" id="A0A1Y2JYR3"/>
<dbReference type="STRING" id="1434232.MAIT1_00432"/>
<comment type="caution">
    <text evidence="3">The sequence shown here is derived from an EMBL/GenBank/DDBJ whole genome shotgun (WGS) entry which is preliminary data.</text>
</comment>
<keyword evidence="4" id="KW-1185">Reference proteome</keyword>
<evidence type="ECO:0000259" key="2">
    <source>
        <dbReference type="SMART" id="SM01001"/>
    </source>
</evidence>
<keyword evidence="1" id="KW-0658">Purine biosynthesis</keyword>
<dbReference type="Gene3D" id="3.40.50.1970">
    <property type="match status" value="1"/>
</dbReference>
<evidence type="ECO:0000313" key="3">
    <source>
        <dbReference type="EMBL" id="OSM00026.1"/>
    </source>
</evidence>
<dbReference type="PANTHER" id="PTHR23046:SF2">
    <property type="entry name" value="PHOSPHORIBOSYLAMINOIMIDAZOLE CARBOXYLASE"/>
    <property type="match status" value="1"/>
</dbReference>
<dbReference type="SMART" id="SM01001">
    <property type="entry name" value="AIRC"/>
    <property type="match status" value="1"/>
</dbReference>
<gene>
    <name evidence="3" type="ORF">MAIT1_00432</name>
</gene>
<dbReference type="GO" id="GO:0006189">
    <property type="term" value="P:'de novo' IMP biosynthetic process"/>
    <property type="evidence" value="ECO:0007669"/>
    <property type="project" value="InterPro"/>
</dbReference>
<dbReference type="EMBL" id="LVJN01000021">
    <property type="protein sequence ID" value="OSM00026.1"/>
    <property type="molecule type" value="Genomic_DNA"/>
</dbReference>
<protein>
    <recommendedName>
        <fullName evidence="2">PurE domain-containing protein</fullName>
    </recommendedName>
</protein>
<dbReference type="Pfam" id="PF00731">
    <property type="entry name" value="AIRC"/>
    <property type="match status" value="1"/>
</dbReference>
<dbReference type="SUPFAM" id="SSF52255">
    <property type="entry name" value="N5-CAIR mutase (phosphoribosylaminoimidazole carboxylase, PurE)"/>
    <property type="match status" value="1"/>
</dbReference>
<dbReference type="InterPro" id="IPR024694">
    <property type="entry name" value="PurE_prokaryotes"/>
</dbReference>